<evidence type="ECO:0000313" key="5">
    <source>
        <dbReference type="Proteomes" id="UP000242188"/>
    </source>
</evidence>
<comment type="caution">
    <text evidence="4">The sequence shown here is derived from an EMBL/GenBank/DDBJ whole genome shotgun (WGS) entry which is preliminary data.</text>
</comment>
<dbReference type="AlphaFoldDB" id="A0A210QL47"/>
<dbReference type="Pfam" id="PF03281">
    <property type="entry name" value="Mab-21"/>
    <property type="match status" value="1"/>
</dbReference>
<dbReference type="Pfam" id="PF20266">
    <property type="entry name" value="Mab-21_C"/>
    <property type="match status" value="1"/>
</dbReference>
<dbReference type="SMART" id="SM01265">
    <property type="entry name" value="Mab-21"/>
    <property type="match status" value="1"/>
</dbReference>
<reference evidence="4 5" key="1">
    <citation type="journal article" date="2017" name="Nat. Ecol. Evol.">
        <title>Scallop genome provides insights into evolution of bilaterian karyotype and development.</title>
        <authorList>
            <person name="Wang S."/>
            <person name="Zhang J."/>
            <person name="Jiao W."/>
            <person name="Li J."/>
            <person name="Xun X."/>
            <person name="Sun Y."/>
            <person name="Guo X."/>
            <person name="Huan P."/>
            <person name="Dong B."/>
            <person name="Zhang L."/>
            <person name="Hu X."/>
            <person name="Sun X."/>
            <person name="Wang J."/>
            <person name="Zhao C."/>
            <person name="Wang Y."/>
            <person name="Wang D."/>
            <person name="Huang X."/>
            <person name="Wang R."/>
            <person name="Lv J."/>
            <person name="Li Y."/>
            <person name="Zhang Z."/>
            <person name="Liu B."/>
            <person name="Lu W."/>
            <person name="Hui Y."/>
            <person name="Liang J."/>
            <person name="Zhou Z."/>
            <person name="Hou R."/>
            <person name="Li X."/>
            <person name="Liu Y."/>
            <person name="Li H."/>
            <person name="Ning X."/>
            <person name="Lin Y."/>
            <person name="Zhao L."/>
            <person name="Xing Q."/>
            <person name="Dou J."/>
            <person name="Li Y."/>
            <person name="Mao J."/>
            <person name="Guo H."/>
            <person name="Dou H."/>
            <person name="Li T."/>
            <person name="Mu C."/>
            <person name="Jiang W."/>
            <person name="Fu Q."/>
            <person name="Fu X."/>
            <person name="Miao Y."/>
            <person name="Liu J."/>
            <person name="Yu Q."/>
            <person name="Li R."/>
            <person name="Liao H."/>
            <person name="Li X."/>
            <person name="Kong Y."/>
            <person name="Jiang Z."/>
            <person name="Chourrout D."/>
            <person name="Li R."/>
            <person name="Bao Z."/>
        </authorList>
    </citation>
    <scope>NUCLEOTIDE SEQUENCE [LARGE SCALE GENOMIC DNA]</scope>
    <source>
        <strain evidence="4 5">PY_sf001</strain>
    </source>
</reference>
<dbReference type="PANTHER" id="PTHR10656">
    <property type="entry name" value="CELL FATE DETERMINING PROTEIN MAB21-RELATED"/>
    <property type="match status" value="1"/>
</dbReference>
<dbReference type="Proteomes" id="UP000242188">
    <property type="component" value="Unassembled WGS sequence"/>
</dbReference>
<dbReference type="OrthoDB" id="5949259at2759"/>
<gene>
    <name evidence="4" type="ORF">KP79_PYT17544</name>
</gene>
<organism evidence="4 5">
    <name type="scientific">Mizuhopecten yessoensis</name>
    <name type="common">Japanese scallop</name>
    <name type="synonym">Patinopecten yessoensis</name>
    <dbReference type="NCBI Taxonomy" id="6573"/>
    <lineage>
        <taxon>Eukaryota</taxon>
        <taxon>Metazoa</taxon>
        <taxon>Spiralia</taxon>
        <taxon>Lophotrochozoa</taxon>
        <taxon>Mollusca</taxon>
        <taxon>Bivalvia</taxon>
        <taxon>Autobranchia</taxon>
        <taxon>Pteriomorphia</taxon>
        <taxon>Pectinida</taxon>
        <taxon>Pectinoidea</taxon>
        <taxon>Pectinidae</taxon>
        <taxon>Mizuhopecten</taxon>
    </lineage>
</organism>
<comment type="similarity">
    <text evidence="1">Belongs to the mab-21 family.</text>
</comment>
<keyword evidence="5" id="KW-1185">Reference proteome</keyword>
<name>A0A210QL47_MIZYE</name>
<accession>A0A210QL47</accession>
<dbReference type="PANTHER" id="PTHR10656:SF69">
    <property type="entry name" value="MAB-21-LIKE HHH_H2TH-LIKE DOMAIN-CONTAINING PROTEIN"/>
    <property type="match status" value="1"/>
</dbReference>
<dbReference type="InterPro" id="IPR046906">
    <property type="entry name" value="Mab-21_HhH/H2TH-like"/>
</dbReference>
<dbReference type="InterPro" id="IPR046903">
    <property type="entry name" value="Mab-21-like_nuc_Trfase"/>
</dbReference>
<protein>
    <submittedName>
        <fullName evidence="4">Protein MB21D2</fullName>
    </submittedName>
</protein>
<dbReference type="Gene3D" id="1.10.1410.40">
    <property type="match status" value="1"/>
</dbReference>
<dbReference type="EMBL" id="NEDP02003088">
    <property type="protein sequence ID" value="OWF49472.1"/>
    <property type="molecule type" value="Genomic_DNA"/>
</dbReference>
<evidence type="ECO:0000259" key="2">
    <source>
        <dbReference type="Pfam" id="PF03281"/>
    </source>
</evidence>
<proteinExistence type="inferred from homology"/>
<sequence length="423" mass="49176">MGISAQNSHTILCDYIFPDMFSRLFPVYYYDALNHQMLEPCESLLSNKNLKNSYRDQWCRFILRFFCCCLPCNTSFSCLRTDIDVIMKYNDRNLQNGNLSKTLRSATKRNSSSTDSSPSLFNLEDSPNATGFVKIVLNTNMSKTLVAPWQTFCEFSINGRTYFSSSMIRKAVFDSVNSVDENSLPASRIFGPFKHPPHIELETKGPAVKLTMFPIGQAWYWNENQKFVIFEADLVFGIHCHRKWPPCAQIWFSRPRFWPSATDVEHLKESGYVLVAKSSKTSQGHENDLEWLVSFPHCETYLGRRIPPVARAGYLALKIILKDHLIYICEGLKTYQLKTVLFWELEKHPMEFWEIGNIEECFLCLFDSLIECLRRRNCPSFWIENHNLLQDCDEDEIAELLFVLQRIRSNPAPYVEDLGSMWC</sequence>
<evidence type="ECO:0000256" key="1">
    <source>
        <dbReference type="ARBA" id="ARBA00008307"/>
    </source>
</evidence>
<feature type="domain" description="Mab-21-like HhH/H2TH-like" evidence="3">
    <location>
        <begin position="331"/>
        <end position="400"/>
    </location>
</feature>
<evidence type="ECO:0000313" key="4">
    <source>
        <dbReference type="EMBL" id="OWF49472.1"/>
    </source>
</evidence>
<dbReference type="InterPro" id="IPR024810">
    <property type="entry name" value="MAB21L/cGLR"/>
</dbReference>
<evidence type="ECO:0000259" key="3">
    <source>
        <dbReference type="Pfam" id="PF20266"/>
    </source>
</evidence>
<feature type="domain" description="Mab-21-like nucleotidyltransferase" evidence="2">
    <location>
        <begin position="195"/>
        <end position="301"/>
    </location>
</feature>